<dbReference type="EMBL" id="VSSQ01010002">
    <property type="protein sequence ID" value="MPM43168.1"/>
    <property type="molecule type" value="Genomic_DNA"/>
</dbReference>
<dbReference type="AlphaFoldDB" id="A0A644ZS04"/>
<keyword evidence="1" id="KW-1133">Transmembrane helix</keyword>
<keyword evidence="1" id="KW-0472">Membrane</keyword>
<feature type="transmembrane region" description="Helical" evidence="1">
    <location>
        <begin position="34"/>
        <end position="55"/>
    </location>
</feature>
<evidence type="ECO:0000313" key="2">
    <source>
        <dbReference type="EMBL" id="MPM43168.1"/>
    </source>
</evidence>
<accession>A0A644ZS04</accession>
<proteinExistence type="predicted"/>
<organism evidence="2">
    <name type="scientific">bioreactor metagenome</name>
    <dbReference type="NCBI Taxonomy" id="1076179"/>
    <lineage>
        <taxon>unclassified sequences</taxon>
        <taxon>metagenomes</taxon>
        <taxon>ecological metagenomes</taxon>
    </lineage>
</organism>
<reference evidence="2" key="1">
    <citation type="submission" date="2019-08" db="EMBL/GenBank/DDBJ databases">
        <authorList>
            <person name="Kucharzyk K."/>
            <person name="Murdoch R.W."/>
            <person name="Higgins S."/>
            <person name="Loffler F."/>
        </authorList>
    </citation>
    <scope>NUCLEOTIDE SEQUENCE</scope>
</reference>
<gene>
    <name evidence="2" type="ORF">SDC9_89841</name>
</gene>
<name>A0A644ZS04_9ZZZZ</name>
<sequence length="634" mass="64658">MLDGDISLPEVVGGYFVIEKVDDIPLSSQVVECIFVVVVVVVVVPTGAVAAVFALQAPGRRGGRAAHIIGARELFGLCVSIACRLGQHGVAVLVNGPAISVEIMIYRNGGLYPGVSGVNDLNGIFPCLDGFGQVGLIGGYAEAGVVFIAGYRRGRPGFAHINGLRIIADGTQRYGSGHLDFIVHMGNLKRSRLGRGGILLQIDIQMIGSILIQRHRGSGGVRAIQRVGAAVCFIVGLGRGDGRAMKRGGADRDTGLGALNISAVCQLILAVDQLPAVGAVPIINGIVNRRTRLGGGGVVEVNCVCAADEGNGAVVGGSRIKGIAAKQAGGIGISLVEGPRRGIGAGQSRTGGCGSRVGDGGGGKIVIHRNLRLNGVVIQLQHVGCGGCQQLGQVACRGGIIGIFCGIAGLHCRHAYRAPELSRAVAGIGGLGGVGSGGFILLVELDGIRNRGHRALYRRNLKVQCAQGGDAVGGGIYCSVGVIDELAALIEQLVFSVVKRVGEAGDAVGEVVLAGRFGKALRGGVEAHPVGKGIGIQPIACWPGLGEGLALQVPVQGFIAGVKIAQTAGAVDGNVAGGRRVVRLVEHDELPHGVHHRPGLGDEPDLLYDAFKALVELAAVVGVEATRGNSGQPG</sequence>
<evidence type="ECO:0000256" key="1">
    <source>
        <dbReference type="SAM" id="Phobius"/>
    </source>
</evidence>
<comment type="caution">
    <text evidence="2">The sequence shown here is derived from an EMBL/GenBank/DDBJ whole genome shotgun (WGS) entry which is preliminary data.</text>
</comment>
<keyword evidence="1" id="KW-0812">Transmembrane</keyword>
<protein>
    <submittedName>
        <fullName evidence="2">Uncharacterized protein</fullName>
    </submittedName>
</protein>